<sequence length="133" mass="14793">MQTRNAIARDLLHPLPRGAFALGSGEALDAFLRTTSLPEMTTVDGWQDYRQHCREMVDALALRWPSDEKEYLPIGSGFIEVSEGADATVRGMWDLYDNLLANEPDTPLKLTELNATVHISVPQDRKLSLILAA</sequence>
<evidence type="ECO:0000313" key="2">
    <source>
        <dbReference type="Proteomes" id="UP000809337"/>
    </source>
</evidence>
<evidence type="ECO:0000313" key="1">
    <source>
        <dbReference type="EMBL" id="MBM2357618.1"/>
    </source>
</evidence>
<organism evidence="1 2">
    <name type="scientific">Pseudosulfitobacter pseudonitzschiae</name>
    <dbReference type="NCBI Taxonomy" id="1402135"/>
    <lineage>
        <taxon>Bacteria</taxon>
        <taxon>Pseudomonadati</taxon>
        <taxon>Pseudomonadota</taxon>
        <taxon>Alphaproteobacteria</taxon>
        <taxon>Rhodobacterales</taxon>
        <taxon>Roseobacteraceae</taxon>
        <taxon>Pseudosulfitobacter</taxon>
    </lineage>
</organism>
<comment type="caution">
    <text evidence="1">The sequence shown here is derived from an EMBL/GenBank/DDBJ whole genome shotgun (WGS) entry which is preliminary data.</text>
</comment>
<name>A0A9Q2NQH7_9RHOB</name>
<accession>A0A9Q2NQH7</accession>
<reference evidence="1" key="1">
    <citation type="submission" date="2021-01" db="EMBL/GenBank/DDBJ databases">
        <title>Diatom-associated Roseobacters Show Island Model of Population Structure.</title>
        <authorList>
            <person name="Qu L."/>
            <person name="Feng X."/>
            <person name="Chen Y."/>
            <person name="Li L."/>
            <person name="Wang X."/>
            <person name="Hu Z."/>
            <person name="Wang H."/>
            <person name="Luo H."/>
        </authorList>
    </citation>
    <scope>NUCLEOTIDE SEQUENCE</scope>
    <source>
        <strain evidence="1">SM26-45</strain>
    </source>
</reference>
<gene>
    <name evidence="1" type="ORF">JQX14_24015</name>
</gene>
<dbReference type="AlphaFoldDB" id="A0A9Q2NQH7"/>
<dbReference type="EMBL" id="JAFBWN010000048">
    <property type="protein sequence ID" value="MBM2357618.1"/>
    <property type="molecule type" value="Genomic_DNA"/>
</dbReference>
<proteinExistence type="predicted"/>
<dbReference type="RefSeq" id="WP_231036593.1">
    <property type="nucleotide sequence ID" value="NZ_JAJNGX010000053.1"/>
</dbReference>
<dbReference type="Proteomes" id="UP000809337">
    <property type="component" value="Unassembled WGS sequence"/>
</dbReference>
<protein>
    <submittedName>
        <fullName evidence="1">Uncharacterized protein</fullName>
    </submittedName>
</protein>